<comment type="subcellular location">
    <subcellularLocation>
        <location evidence="1 8">Cell outer membrane</location>
        <topology evidence="1 8">Multi-pass membrane protein</topology>
    </subcellularLocation>
</comment>
<dbReference type="PANTHER" id="PTHR40980">
    <property type="entry name" value="PLUG DOMAIN-CONTAINING PROTEIN"/>
    <property type="match status" value="1"/>
</dbReference>
<dbReference type="InterPro" id="IPR036942">
    <property type="entry name" value="Beta-barrel_TonB_sf"/>
</dbReference>
<dbReference type="InterPro" id="IPR012910">
    <property type="entry name" value="Plug_dom"/>
</dbReference>
<dbReference type="Pfam" id="PF00593">
    <property type="entry name" value="TonB_dep_Rec_b-barrel"/>
    <property type="match status" value="1"/>
</dbReference>
<dbReference type="InterPro" id="IPR037066">
    <property type="entry name" value="Plug_dom_sf"/>
</dbReference>
<dbReference type="Pfam" id="PF07715">
    <property type="entry name" value="Plug"/>
    <property type="match status" value="1"/>
</dbReference>
<dbReference type="InterPro" id="IPR013784">
    <property type="entry name" value="Carb-bd-like_fold"/>
</dbReference>
<dbReference type="PANTHER" id="PTHR40980:SF4">
    <property type="entry name" value="TONB-DEPENDENT RECEPTOR-LIKE BETA-BARREL DOMAIN-CONTAINING PROTEIN"/>
    <property type="match status" value="1"/>
</dbReference>
<evidence type="ECO:0000256" key="5">
    <source>
        <dbReference type="ARBA" id="ARBA00023077"/>
    </source>
</evidence>
<proteinExistence type="inferred from homology"/>
<dbReference type="Proteomes" id="UP001156670">
    <property type="component" value="Unassembled WGS sequence"/>
</dbReference>
<keyword evidence="6 8" id="KW-0472">Membrane</keyword>
<dbReference type="InterPro" id="IPR000531">
    <property type="entry name" value="Beta-barrel_TonB"/>
</dbReference>
<reference evidence="14" key="1">
    <citation type="journal article" date="2019" name="Int. J. Syst. Evol. Microbiol.">
        <title>The Global Catalogue of Microorganisms (GCM) 10K type strain sequencing project: providing services to taxonomists for standard genome sequencing and annotation.</title>
        <authorList>
            <consortium name="The Broad Institute Genomics Platform"/>
            <consortium name="The Broad Institute Genome Sequencing Center for Infectious Disease"/>
            <person name="Wu L."/>
            <person name="Ma J."/>
        </authorList>
    </citation>
    <scope>NUCLEOTIDE SEQUENCE [LARGE SCALE GENOMIC DNA]</scope>
    <source>
        <strain evidence="14">NBRC 111980</strain>
    </source>
</reference>
<dbReference type="InterPro" id="IPR039426">
    <property type="entry name" value="TonB-dep_rcpt-like"/>
</dbReference>
<evidence type="ECO:0000256" key="3">
    <source>
        <dbReference type="ARBA" id="ARBA00022452"/>
    </source>
</evidence>
<dbReference type="RefSeq" id="WP_423372918.1">
    <property type="nucleotide sequence ID" value="NZ_BSOB01000064.1"/>
</dbReference>
<feature type="chain" id="PRO_5045355396" evidence="10">
    <location>
        <begin position="31"/>
        <end position="991"/>
    </location>
</feature>
<evidence type="ECO:0000259" key="11">
    <source>
        <dbReference type="Pfam" id="PF00593"/>
    </source>
</evidence>
<dbReference type="Gene3D" id="2.170.130.10">
    <property type="entry name" value="TonB-dependent receptor, plug domain"/>
    <property type="match status" value="1"/>
</dbReference>
<dbReference type="Gene3D" id="2.40.170.20">
    <property type="entry name" value="TonB-dependent receptor, beta-barrel domain"/>
    <property type="match status" value="1"/>
</dbReference>
<keyword evidence="2 8" id="KW-0813">Transport</keyword>
<keyword evidence="4 8" id="KW-0812">Transmembrane</keyword>
<evidence type="ECO:0000256" key="4">
    <source>
        <dbReference type="ARBA" id="ARBA00022692"/>
    </source>
</evidence>
<keyword evidence="3 8" id="KW-1134">Transmembrane beta strand</keyword>
<keyword evidence="10" id="KW-0732">Signal</keyword>
<keyword evidence="13" id="KW-0675">Receptor</keyword>
<gene>
    <name evidence="13" type="primary">cirA_2</name>
    <name evidence="13" type="ORF">GCM10007901_45160</name>
</gene>
<accession>A0ABQ5XV02</accession>
<dbReference type="InterPro" id="IPR010104">
    <property type="entry name" value="TonB_rcpt_bac"/>
</dbReference>
<organism evidence="13 14">
    <name type="scientific">Dyella acidisoli</name>
    <dbReference type="NCBI Taxonomy" id="1867834"/>
    <lineage>
        <taxon>Bacteria</taxon>
        <taxon>Pseudomonadati</taxon>
        <taxon>Pseudomonadota</taxon>
        <taxon>Gammaproteobacteria</taxon>
        <taxon>Lysobacterales</taxon>
        <taxon>Rhodanobacteraceae</taxon>
        <taxon>Dyella</taxon>
    </lineage>
</organism>
<dbReference type="EMBL" id="BSOB01000064">
    <property type="protein sequence ID" value="GLQ95560.1"/>
    <property type="molecule type" value="Genomic_DNA"/>
</dbReference>
<evidence type="ECO:0000256" key="6">
    <source>
        <dbReference type="ARBA" id="ARBA00023136"/>
    </source>
</evidence>
<evidence type="ECO:0000256" key="9">
    <source>
        <dbReference type="RuleBase" id="RU003357"/>
    </source>
</evidence>
<keyword evidence="7 8" id="KW-0998">Cell outer membrane</keyword>
<evidence type="ECO:0000256" key="1">
    <source>
        <dbReference type="ARBA" id="ARBA00004571"/>
    </source>
</evidence>
<evidence type="ECO:0000256" key="2">
    <source>
        <dbReference type="ARBA" id="ARBA00022448"/>
    </source>
</evidence>
<feature type="domain" description="TonB-dependent receptor plug" evidence="12">
    <location>
        <begin position="130"/>
        <end position="247"/>
    </location>
</feature>
<sequence length="991" mass="107277">MKTAGLKRRKLAIAVSMGFVAAFAATTALATDVHGHLQQENSGQPVANARVSLDGTSYTATADKEGNFVFANVPAGSYTVSVSQAGFAMTHTPLTVGSSGLATVTLSLKKVAELKGLIVAANRYDASSMQMDAPNSVNVLSAADLQYTAVHNVAEALGLIPGVNVTNTGSGYFSGIDGAARGEGVYATVRGLPADYDVNLINGVEVAQGMPYSRSVQLSLLPPSGLQTIVMNKTSTADMDGDAIGGTVDFRTPSAFDFAKDMSGSVSVSGRSESRARDYGNSGLGGGFAGDFQTKFGSEKQFGVYASAYYDYRTYANSEEAAATSAYNDGSWQFAHTDANGNNAAGYDPAKNLSSTGMNVGVVPGYERRYGGNFSFDYKVDETLSTYLRMTYAYAQTTEDTSFTQLIPRNVTYQEVGTSGVYTPNIGRIASRYWYETNPEVADLATFQVGGDKTVGGWTISPNVFYSFGDNDRPNHVEIDGREDKYSQTNFAYSGSTLMSYGAGGFPYPQLTPALLAQVNNIPGLYANDDGELTKIYSGQRKGGAKVDFRYDFTDGSLSSIQFGGKFTESVRNYTNRDWSTAGINDGVTTLGDLGIFTGSYSSIFPGQYNWKAPKVSESAVSNLIQQYLVSSDLDTCGDSLYANNYNCDTLRGREEVSAIYGKATFNIGNLEIIPGLRFEHTGIENTYWVVPQDSSGNEILGYFQTNHTVYNEPLPSVFLNYRPSDGSIYRVGLWQSYTRPSLYQLGSSSSVSTSQGVTTITRGNPSLKAIEATNLDFSGQWTNNNGGYASVAGFYKHLSHYIYDAGGQQANSSTNGGGTTFYKTPENGGNGRVYGVELDTHQKFKFLPEPFDGLGVSFNATRQNTKVDLGTTGFHNEEMQSAPKFMANAEVFYEKNGFSLNLSYHYTSAWLANYDYLNQGAPWDDLWIRPIKRLDLHAGYMFHNGLQVDFSISNLADNYSYWAHVGRNSLTISDVVDTGMTSLLTVKYNF</sequence>
<feature type="domain" description="TonB-dependent receptor-like beta-barrel" evidence="11">
    <location>
        <begin position="501"/>
        <end position="956"/>
    </location>
</feature>
<dbReference type="Gene3D" id="2.60.40.1120">
    <property type="entry name" value="Carboxypeptidase-like, regulatory domain"/>
    <property type="match status" value="1"/>
</dbReference>
<feature type="signal peptide" evidence="10">
    <location>
        <begin position="1"/>
        <end position="30"/>
    </location>
</feature>
<dbReference type="SUPFAM" id="SSF49452">
    <property type="entry name" value="Starch-binding domain-like"/>
    <property type="match status" value="1"/>
</dbReference>
<dbReference type="Pfam" id="PF13620">
    <property type="entry name" value="CarboxypepD_reg"/>
    <property type="match status" value="1"/>
</dbReference>
<evidence type="ECO:0000256" key="7">
    <source>
        <dbReference type="ARBA" id="ARBA00023237"/>
    </source>
</evidence>
<dbReference type="SUPFAM" id="SSF56935">
    <property type="entry name" value="Porins"/>
    <property type="match status" value="1"/>
</dbReference>
<comment type="similarity">
    <text evidence="8 9">Belongs to the TonB-dependent receptor family.</text>
</comment>
<protein>
    <submittedName>
        <fullName evidence="13">TonB-dependent receptor</fullName>
    </submittedName>
</protein>
<keyword evidence="14" id="KW-1185">Reference proteome</keyword>
<evidence type="ECO:0000313" key="14">
    <source>
        <dbReference type="Proteomes" id="UP001156670"/>
    </source>
</evidence>
<comment type="caution">
    <text evidence="13">The sequence shown here is derived from an EMBL/GenBank/DDBJ whole genome shotgun (WGS) entry which is preliminary data.</text>
</comment>
<dbReference type="PROSITE" id="PS52016">
    <property type="entry name" value="TONB_DEPENDENT_REC_3"/>
    <property type="match status" value="1"/>
</dbReference>
<evidence type="ECO:0000259" key="12">
    <source>
        <dbReference type="Pfam" id="PF07715"/>
    </source>
</evidence>
<evidence type="ECO:0000256" key="10">
    <source>
        <dbReference type="SAM" id="SignalP"/>
    </source>
</evidence>
<dbReference type="NCBIfam" id="TIGR01782">
    <property type="entry name" value="TonB-Xanth-Caul"/>
    <property type="match status" value="1"/>
</dbReference>
<keyword evidence="5 9" id="KW-0798">TonB box</keyword>
<evidence type="ECO:0000313" key="13">
    <source>
        <dbReference type="EMBL" id="GLQ95560.1"/>
    </source>
</evidence>
<evidence type="ECO:0000256" key="8">
    <source>
        <dbReference type="PROSITE-ProRule" id="PRU01360"/>
    </source>
</evidence>
<name>A0ABQ5XV02_9GAMM</name>